<feature type="region of interest" description="Disordered" evidence="1">
    <location>
        <begin position="118"/>
        <end position="144"/>
    </location>
</feature>
<evidence type="ECO:0000313" key="2">
    <source>
        <dbReference type="EMBL" id="KAK0739109.1"/>
    </source>
</evidence>
<dbReference type="Proteomes" id="UP001172159">
    <property type="component" value="Unassembled WGS sequence"/>
</dbReference>
<protein>
    <submittedName>
        <fullName evidence="2">Uncharacterized protein</fullName>
    </submittedName>
</protein>
<accession>A0AA40BRK5</accession>
<evidence type="ECO:0000313" key="3">
    <source>
        <dbReference type="Proteomes" id="UP001172159"/>
    </source>
</evidence>
<reference evidence="2" key="1">
    <citation type="submission" date="2023-06" db="EMBL/GenBank/DDBJ databases">
        <title>Genome-scale phylogeny and comparative genomics of the fungal order Sordariales.</title>
        <authorList>
            <consortium name="Lawrence Berkeley National Laboratory"/>
            <person name="Hensen N."/>
            <person name="Bonometti L."/>
            <person name="Westerberg I."/>
            <person name="Brannstrom I.O."/>
            <person name="Guillou S."/>
            <person name="Cros-Aarteil S."/>
            <person name="Calhoun S."/>
            <person name="Haridas S."/>
            <person name="Kuo A."/>
            <person name="Mondo S."/>
            <person name="Pangilinan J."/>
            <person name="Riley R."/>
            <person name="Labutti K."/>
            <person name="Andreopoulos B."/>
            <person name="Lipzen A."/>
            <person name="Chen C."/>
            <person name="Yanf M."/>
            <person name="Daum C."/>
            <person name="Ng V."/>
            <person name="Clum A."/>
            <person name="Steindorff A."/>
            <person name="Ohm R."/>
            <person name="Martin F."/>
            <person name="Silar P."/>
            <person name="Natvig D."/>
            <person name="Lalanne C."/>
            <person name="Gautier V."/>
            <person name="Ament-Velasquez S.L."/>
            <person name="Kruys A."/>
            <person name="Hutchinson M.I."/>
            <person name="Powell A.J."/>
            <person name="Barry K."/>
            <person name="Miller A.N."/>
            <person name="Grigoriev I.V."/>
            <person name="Debuchy R."/>
            <person name="Gladieux P."/>
            <person name="Thoren M.H."/>
            <person name="Johannesson H."/>
        </authorList>
    </citation>
    <scope>NUCLEOTIDE SEQUENCE</scope>
    <source>
        <strain evidence="2">CBS 540.89</strain>
    </source>
</reference>
<comment type="caution">
    <text evidence="2">The sequence shown here is derived from an EMBL/GenBank/DDBJ whole genome shotgun (WGS) entry which is preliminary data.</text>
</comment>
<sequence>MRGALASYSQVRLHLLLGIADGHHKKQFSHRPPTIDDQVILKKKQRRGSGTQLGIRDGAEGTDSYVLDTSFDGSIRAWICSYFVFAICKTRSNRSLKPCSARRGKLLAIASVYDTAQPGCRDRRSRSQAPRHKEEMKVPKTVSSDKCSIKC</sequence>
<gene>
    <name evidence="2" type="ORF">B0T21DRAFT_346459</name>
</gene>
<keyword evidence="3" id="KW-1185">Reference proteome</keyword>
<dbReference type="AlphaFoldDB" id="A0AA40BRK5"/>
<name>A0AA40BRK5_9PEZI</name>
<organism evidence="2 3">
    <name type="scientific">Apiosordaria backusii</name>
    <dbReference type="NCBI Taxonomy" id="314023"/>
    <lineage>
        <taxon>Eukaryota</taxon>
        <taxon>Fungi</taxon>
        <taxon>Dikarya</taxon>
        <taxon>Ascomycota</taxon>
        <taxon>Pezizomycotina</taxon>
        <taxon>Sordariomycetes</taxon>
        <taxon>Sordariomycetidae</taxon>
        <taxon>Sordariales</taxon>
        <taxon>Lasiosphaeriaceae</taxon>
        <taxon>Apiosordaria</taxon>
    </lineage>
</organism>
<proteinExistence type="predicted"/>
<dbReference type="EMBL" id="JAUKTV010000004">
    <property type="protein sequence ID" value="KAK0739109.1"/>
    <property type="molecule type" value="Genomic_DNA"/>
</dbReference>
<evidence type="ECO:0000256" key="1">
    <source>
        <dbReference type="SAM" id="MobiDB-lite"/>
    </source>
</evidence>